<comment type="caution">
    <text evidence="2">The sequence shown here is derived from an EMBL/GenBank/DDBJ whole genome shotgun (WGS) entry which is preliminary data.</text>
</comment>
<dbReference type="PANTHER" id="PTHR43135">
    <property type="entry name" value="ALPHA-D-RIBOSE 1-METHYLPHOSPHONATE 5-TRIPHOSPHATE DIPHOSPHATASE"/>
    <property type="match status" value="1"/>
</dbReference>
<accession>A0ABP0LIZ8</accession>
<dbReference type="Pfam" id="PF01979">
    <property type="entry name" value="Amidohydro_1"/>
    <property type="match status" value="1"/>
</dbReference>
<evidence type="ECO:0000313" key="3">
    <source>
        <dbReference type="Proteomes" id="UP001642464"/>
    </source>
</evidence>
<evidence type="ECO:0000313" key="2">
    <source>
        <dbReference type="EMBL" id="CAK9039161.1"/>
    </source>
</evidence>
<dbReference type="InterPro" id="IPR006680">
    <property type="entry name" value="Amidohydro-rel"/>
</dbReference>
<gene>
    <name evidence="2" type="ORF">SCF082_LOCUS22921</name>
</gene>
<name>A0ABP0LIZ8_9DINO</name>
<feature type="domain" description="Amidohydrolase-related" evidence="1">
    <location>
        <begin position="148"/>
        <end position="458"/>
    </location>
</feature>
<evidence type="ECO:0000259" key="1">
    <source>
        <dbReference type="Pfam" id="PF01979"/>
    </source>
</evidence>
<dbReference type="EMBL" id="CAXAMM010016591">
    <property type="protein sequence ID" value="CAK9039161.1"/>
    <property type="molecule type" value="Genomic_DNA"/>
</dbReference>
<dbReference type="Gene3D" id="2.30.40.10">
    <property type="entry name" value="Urease, subunit C, domain 1"/>
    <property type="match status" value="1"/>
</dbReference>
<dbReference type="Gene3D" id="3.20.20.140">
    <property type="entry name" value="Metal-dependent hydrolases"/>
    <property type="match status" value="1"/>
</dbReference>
<organism evidence="2 3">
    <name type="scientific">Durusdinium trenchii</name>
    <dbReference type="NCBI Taxonomy" id="1381693"/>
    <lineage>
        <taxon>Eukaryota</taxon>
        <taxon>Sar</taxon>
        <taxon>Alveolata</taxon>
        <taxon>Dinophyceae</taxon>
        <taxon>Suessiales</taxon>
        <taxon>Symbiodiniaceae</taxon>
        <taxon>Durusdinium</taxon>
    </lineage>
</organism>
<dbReference type="SUPFAM" id="SSF51338">
    <property type="entry name" value="Composite domain of metallo-dependent hydrolases"/>
    <property type="match status" value="1"/>
</dbReference>
<dbReference type="InterPro" id="IPR032466">
    <property type="entry name" value="Metal_Hydrolase"/>
</dbReference>
<dbReference type="Proteomes" id="UP001642464">
    <property type="component" value="Unassembled WGS sequence"/>
</dbReference>
<dbReference type="InterPro" id="IPR051781">
    <property type="entry name" value="Metallo-dep_Hydrolase"/>
</dbReference>
<proteinExistence type="predicted"/>
<sequence length="477" mass="51331">MWQTSCCPVTSAFLLKGPSPIIPGDPKWELKVETTRLQGAFSLKVGRARVAIKTLSSLTFGRASPFQSQCKEDLFARDRVIRCLRVCWRLEPQEGDWALAGDLLWDGVSDEPFASHCVVIREGRILAVCPVQDATEAGLVVEHHSGCLMPGLIDAHVHIEFSEHFPLHNQPFLTTSELMESMAERALRMVRCGITTARDLGGRNFAALSLRDEIRQKRRFGPRLLCAGQPLTTPKGHCHQWGGEAGSLEEAFAVVERQVLHGADWIKVMATGGMRTPGTNVEEAAFSSDFLSEVVQKASASKRPVAAHAHGAAGVIAAVQAGCRTVEHCTWIAKAGQWGCVDDTTIKEMARQGIAVAPTAHANWRRKPMGERNYERLCVALQQLRSTGVQLLASSDAGAIPGLSHDALAGGIQVLASMARMKPVDALRAATSASAECLGVGSECGRLAEGLSADLLLVVWQPRQKGSIGLLENASGG</sequence>
<dbReference type="InterPro" id="IPR011059">
    <property type="entry name" value="Metal-dep_hydrolase_composite"/>
</dbReference>
<protein>
    <submittedName>
        <fullName evidence="2">Uncharacterized protein YJL213W</fullName>
    </submittedName>
</protein>
<dbReference type="SUPFAM" id="SSF51556">
    <property type="entry name" value="Metallo-dependent hydrolases"/>
    <property type="match status" value="1"/>
</dbReference>
<dbReference type="PANTHER" id="PTHR43135:SF3">
    <property type="entry name" value="ALPHA-D-RIBOSE 1-METHYLPHOSPHONATE 5-TRIPHOSPHATE DIPHOSPHATASE"/>
    <property type="match status" value="1"/>
</dbReference>
<keyword evidence="3" id="KW-1185">Reference proteome</keyword>
<reference evidence="2 3" key="1">
    <citation type="submission" date="2024-02" db="EMBL/GenBank/DDBJ databases">
        <authorList>
            <person name="Chen Y."/>
            <person name="Shah S."/>
            <person name="Dougan E. K."/>
            <person name="Thang M."/>
            <person name="Chan C."/>
        </authorList>
    </citation>
    <scope>NUCLEOTIDE SEQUENCE [LARGE SCALE GENOMIC DNA]</scope>
</reference>